<dbReference type="Proteomes" id="UP001526426">
    <property type="component" value="Unassembled WGS sequence"/>
</dbReference>
<dbReference type="Pfam" id="PF07958">
    <property type="entry name" value="DUF1688"/>
    <property type="match status" value="1"/>
</dbReference>
<dbReference type="InterPro" id="IPR012469">
    <property type="entry name" value="DUF1688"/>
</dbReference>
<protein>
    <submittedName>
        <fullName evidence="1">URC4/urg3 family protein</fullName>
    </submittedName>
</protein>
<dbReference type="PANTHER" id="PTHR31687">
    <property type="match status" value="1"/>
</dbReference>
<accession>A0ABT3L6I2</accession>
<sequence length="403" mass="45373">MTPPPLYLQTPFAIRQRCDLLFQKACQNELDYFFCDLTQLDAVTEYVLKITQETYPDFQIPFHSRWRHFGVGNYSRLAELKAVTQTLSPLEQAKVLVDLVIVSVLLDAGAGEKWQYFELQTGQMFQRSEGLAVASFRMFCSGAFSSYSSYPLQVDSLGLEQLDLGQLKEQFQVSSENPLVGLEGRLKLLQKLGKVMRKSPELFGEDCPRLGNLVNYWLSQQDEAGKLSALTVFNTVIQGLGEIWPGRFTLEGINLGDVWQHSAIPDDHFVPFHKLSQWLTYSLLEPLESLGLKIKDLDQLTGLAEYRNGGLCIDLGLLQVKQPDILEVAHVPSSEVIVEWRGLTVILLDKIAEKMREKLQLTTAELPLVKVLQGGTWTAGRRIAAQLRQGLPPLRLESDGTVF</sequence>
<proteinExistence type="predicted"/>
<name>A0ABT3L6I2_9CYAN</name>
<gene>
    <name evidence="1" type="ORF">K4A83_12350</name>
</gene>
<reference evidence="1 2" key="1">
    <citation type="submission" date="2021-08" db="EMBL/GenBank/DDBJ databases">
        <title>Draft genome sequence of Spirulina subsalsa with high tolerance to salinity and hype-accumulation of phycocyanin.</title>
        <authorList>
            <person name="Pei H."/>
            <person name="Jiang L."/>
        </authorList>
    </citation>
    <scope>NUCLEOTIDE SEQUENCE [LARGE SCALE GENOMIC DNA]</scope>
    <source>
        <strain evidence="1 2">FACHB-351</strain>
    </source>
</reference>
<dbReference type="EMBL" id="JAIHOM010000055">
    <property type="protein sequence ID" value="MCW6037052.1"/>
    <property type="molecule type" value="Genomic_DNA"/>
</dbReference>
<evidence type="ECO:0000313" key="1">
    <source>
        <dbReference type="EMBL" id="MCW6037052.1"/>
    </source>
</evidence>
<keyword evidence="2" id="KW-1185">Reference proteome</keyword>
<dbReference type="PANTHER" id="PTHR31687:SF3">
    <property type="entry name" value="PROTEIN URG3"/>
    <property type="match status" value="1"/>
</dbReference>
<organism evidence="1 2">
    <name type="scientific">Spirulina subsalsa FACHB-351</name>
    <dbReference type="NCBI Taxonomy" id="234711"/>
    <lineage>
        <taxon>Bacteria</taxon>
        <taxon>Bacillati</taxon>
        <taxon>Cyanobacteriota</taxon>
        <taxon>Cyanophyceae</taxon>
        <taxon>Spirulinales</taxon>
        <taxon>Spirulinaceae</taxon>
        <taxon>Spirulina</taxon>
    </lineage>
</organism>
<dbReference type="RefSeq" id="WP_265264884.1">
    <property type="nucleotide sequence ID" value="NZ_JAIHOM010000055.1"/>
</dbReference>
<evidence type="ECO:0000313" key="2">
    <source>
        <dbReference type="Proteomes" id="UP001526426"/>
    </source>
</evidence>
<comment type="caution">
    <text evidence="1">The sequence shown here is derived from an EMBL/GenBank/DDBJ whole genome shotgun (WGS) entry which is preliminary data.</text>
</comment>